<dbReference type="InterPro" id="IPR027266">
    <property type="entry name" value="TrmE/GcvT-like"/>
</dbReference>
<dbReference type="Gene3D" id="3.50.50.60">
    <property type="entry name" value="FAD/NAD(P)-binding domain"/>
    <property type="match status" value="1"/>
</dbReference>
<dbReference type="PRINTS" id="PR00368">
    <property type="entry name" value="FADPNR"/>
</dbReference>
<evidence type="ECO:0000259" key="4">
    <source>
        <dbReference type="Pfam" id="PF01571"/>
    </source>
</evidence>
<evidence type="ECO:0000256" key="2">
    <source>
        <dbReference type="ARBA" id="ARBA00023002"/>
    </source>
</evidence>
<dbReference type="InterPro" id="IPR042204">
    <property type="entry name" value="2Fe-2S-bd_N"/>
</dbReference>
<dbReference type="Pfam" id="PF01571">
    <property type="entry name" value="GCV_T"/>
    <property type="match status" value="1"/>
</dbReference>
<dbReference type="InterPro" id="IPR006222">
    <property type="entry name" value="GCVT_N"/>
</dbReference>
<dbReference type="EMBL" id="JAXCLW010000002">
    <property type="protein sequence ID" value="MDY0882968.1"/>
    <property type="molecule type" value="Genomic_DNA"/>
</dbReference>
<dbReference type="Proteomes" id="UP001279642">
    <property type="component" value="Unassembled WGS sequence"/>
</dbReference>
<gene>
    <name evidence="8" type="ORF">SMD27_08940</name>
</gene>
<proteinExistence type="inferred from homology"/>
<dbReference type="PANTHER" id="PTHR43757:SF2">
    <property type="entry name" value="AMINOMETHYLTRANSFERASE, MITOCHONDRIAL"/>
    <property type="match status" value="1"/>
</dbReference>
<feature type="domain" description="SoxA A3" evidence="7">
    <location>
        <begin position="509"/>
        <end position="592"/>
    </location>
</feature>
<dbReference type="InterPro" id="IPR023753">
    <property type="entry name" value="FAD/NAD-binding_dom"/>
</dbReference>
<feature type="domain" description="GCVT N-terminal" evidence="4">
    <location>
        <begin position="603"/>
        <end position="871"/>
    </location>
</feature>
<dbReference type="InterPro" id="IPR028896">
    <property type="entry name" value="GcvT/YgfZ/DmdA"/>
</dbReference>
<evidence type="ECO:0000256" key="3">
    <source>
        <dbReference type="SAM" id="MobiDB-lite"/>
    </source>
</evidence>
<protein>
    <submittedName>
        <fullName evidence="8">2Fe-2S iron-sulfur cluster-binding protein</fullName>
    </submittedName>
</protein>
<keyword evidence="9" id="KW-1185">Reference proteome</keyword>
<name>A0ABU5E9U0_9PROT</name>
<dbReference type="InterPro" id="IPR041854">
    <property type="entry name" value="BFD-like_2Fe2S-bd_dom_sf"/>
</dbReference>
<dbReference type="SUPFAM" id="SSF101790">
    <property type="entry name" value="Aminomethyltransferase beta-barrel domain"/>
    <property type="match status" value="1"/>
</dbReference>
<dbReference type="Gene3D" id="1.10.10.1100">
    <property type="entry name" value="BFD-like [2Fe-2S]-binding domain"/>
    <property type="match status" value="1"/>
</dbReference>
<dbReference type="Pfam" id="PF17806">
    <property type="entry name" value="SO_alpha_A3"/>
    <property type="match status" value="1"/>
</dbReference>
<reference evidence="8 9" key="1">
    <citation type="journal article" date="2016" name="Antonie Van Leeuwenhoek">
        <title>Dongia soli sp. nov., isolated from soil from Dokdo, Korea.</title>
        <authorList>
            <person name="Kim D.U."/>
            <person name="Lee H."/>
            <person name="Kim H."/>
            <person name="Kim S.G."/>
            <person name="Ka J.O."/>
        </authorList>
    </citation>
    <scope>NUCLEOTIDE SEQUENCE [LARGE SCALE GENOMIC DNA]</scope>
    <source>
        <strain evidence="8 9">D78</strain>
    </source>
</reference>
<dbReference type="Pfam" id="PF13510">
    <property type="entry name" value="Fer2_4"/>
    <property type="match status" value="1"/>
</dbReference>
<dbReference type="RefSeq" id="WP_320508024.1">
    <property type="nucleotide sequence ID" value="NZ_JAXCLW010000002.1"/>
</dbReference>
<comment type="similarity">
    <text evidence="1">Belongs to the GcvT family.</text>
</comment>
<keyword evidence="2" id="KW-0560">Oxidoreductase</keyword>
<dbReference type="Pfam" id="PF08669">
    <property type="entry name" value="GCV_T_C"/>
    <property type="match status" value="1"/>
</dbReference>
<evidence type="ECO:0000313" key="8">
    <source>
        <dbReference type="EMBL" id="MDY0882968.1"/>
    </source>
</evidence>
<dbReference type="Gene3D" id="3.30.1360.120">
    <property type="entry name" value="Probable tRNA modification gtpase trme, domain 1"/>
    <property type="match status" value="1"/>
</dbReference>
<evidence type="ECO:0000259" key="7">
    <source>
        <dbReference type="Pfam" id="PF17806"/>
    </source>
</evidence>
<evidence type="ECO:0000256" key="1">
    <source>
        <dbReference type="ARBA" id="ARBA00008609"/>
    </source>
</evidence>
<dbReference type="InterPro" id="IPR041117">
    <property type="entry name" value="SoxA_A3"/>
</dbReference>
<feature type="domain" description="Aminomethyltransferase C-terminal" evidence="6">
    <location>
        <begin position="890"/>
        <end position="971"/>
    </location>
</feature>
<dbReference type="InterPro" id="IPR013977">
    <property type="entry name" value="GcvT_C"/>
</dbReference>
<feature type="domain" description="FAD/NAD(P)-binding" evidence="5">
    <location>
        <begin position="176"/>
        <end position="476"/>
    </location>
</feature>
<dbReference type="SUPFAM" id="SSF51905">
    <property type="entry name" value="FAD/NAD(P)-binding domain"/>
    <property type="match status" value="1"/>
</dbReference>
<sequence length="979" mass="106851">MTASNQVGGINRLPAPRGLLIDRSKQVSFTFEGHSFTGYAGDTIASALAANDAWMISRSFKYHRPRSVLTMIGQDANTLVQIGDEPNCLADKRAIEQDMAVQGQNYIGTLDADRGRMVELVQKFLPVGFYYKTFHEKRDSWRFWEPIVRAMAGLGKIDLKADFHHSYYDKKYLFADVAVIGGGPAGLAAALQAAETGAEVILIEESSQLGGSLNYARFDETGDGGSRTSGELASRVRLQPNITVMTSAICSGWFADNWLPVIQGNRFHKLRAKAVVIATGSIEQPAVFRNNDLPGIMMGSAAQRLIHLYGVRPGKRAAILTANRDGYGQALDLLEAGIEVAAVIDLRLTPPQDALTKAVQRAGIEIRTGHAIAEAMYIGQKKHVSGVSVAPITGEGELGKTTAEYACDTVLMSVGYSPAGHLLHHAGTKFGYDTRSHMFKPESVPAHVFAAGSVNNTFDLSAVIADGRYAGWSAAKDAGFERGGEPSQPVDRGAENQTHPWPIFPHPKGMEFVDFDEDLKIEDLINGIHDGYDSVELLKRYSTVGMGPSQGKHSAVAAVRIVSRETGMDLRNMSVTTQRPPYTPEKFGHLAGRIFDPERRTAMHHRHLELGAQMMPAGLWWRPAYYGAKADRDQIIRDEVNNVRNNVGLIDVSTLGGLDVRGPDAAEFLNRMYTFTYTKLQVGRSRYLLMTDQTGVITDDGVACRFHDEHFYVTATTSGVDAVYRQMLQWNAQWRLDVDVANVTAAYAGVNIAGPKSREVLARVCHDIDLSPEGFPYLGVRMGTVAGIPARLMRVGFVGELGYEIHVPASYGEALWDALMAAGGLNGIRPFGVEAQRVLRLEKGHIIISQDTDGLTNAYEADMPWAVAKSKPFYVGGRSTEIQLKNGLTRKLVGFTLKNADDPCPEECHLVLKGSTIVGRVTSAAHSPSLKKVVGLAYVHPDDAQPGSTFDIKVHGGRIIQGTVVPIPFFDPENKRQEM</sequence>
<feature type="region of interest" description="Disordered" evidence="3">
    <location>
        <begin position="480"/>
        <end position="503"/>
    </location>
</feature>
<dbReference type="InterPro" id="IPR036188">
    <property type="entry name" value="FAD/NAD-bd_sf"/>
</dbReference>
<evidence type="ECO:0000259" key="5">
    <source>
        <dbReference type="Pfam" id="PF07992"/>
    </source>
</evidence>
<evidence type="ECO:0000259" key="6">
    <source>
        <dbReference type="Pfam" id="PF08669"/>
    </source>
</evidence>
<organism evidence="8 9">
    <name type="scientific">Dongia soli</name>
    <dbReference type="NCBI Taxonomy" id="600628"/>
    <lineage>
        <taxon>Bacteria</taxon>
        <taxon>Pseudomonadati</taxon>
        <taxon>Pseudomonadota</taxon>
        <taxon>Alphaproteobacteria</taxon>
        <taxon>Rhodospirillales</taxon>
        <taxon>Dongiaceae</taxon>
        <taxon>Dongia</taxon>
    </lineage>
</organism>
<evidence type="ECO:0000313" key="9">
    <source>
        <dbReference type="Proteomes" id="UP001279642"/>
    </source>
</evidence>
<dbReference type="Gene3D" id="3.10.20.440">
    <property type="entry name" value="2Fe-2S iron-sulphur cluster binding domain, sarcosine oxidase, alpha subunit, N-terminal domain"/>
    <property type="match status" value="1"/>
</dbReference>
<dbReference type="SUPFAM" id="SSF103025">
    <property type="entry name" value="Folate-binding domain"/>
    <property type="match status" value="1"/>
</dbReference>
<dbReference type="PRINTS" id="PR00411">
    <property type="entry name" value="PNDRDTASEI"/>
</dbReference>
<dbReference type="InterPro" id="IPR029043">
    <property type="entry name" value="GcvT/YgfZ_C"/>
</dbReference>
<dbReference type="Pfam" id="PF07992">
    <property type="entry name" value="Pyr_redox_2"/>
    <property type="match status" value="1"/>
</dbReference>
<dbReference type="PANTHER" id="PTHR43757">
    <property type="entry name" value="AMINOMETHYLTRANSFERASE"/>
    <property type="match status" value="1"/>
</dbReference>
<accession>A0ABU5E9U0</accession>
<comment type="caution">
    <text evidence="8">The sequence shown here is derived from an EMBL/GenBank/DDBJ whole genome shotgun (WGS) entry which is preliminary data.</text>
</comment>